<evidence type="ECO:0000256" key="2">
    <source>
        <dbReference type="ARBA" id="ARBA00023002"/>
    </source>
</evidence>
<dbReference type="InterPro" id="IPR036291">
    <property type="entry name" value="NAD(P)-bd_dom_sf"/>
</dbReference>
<dbReference type="InterPro" id="IPR002347">
    <property type="entry name" value="SDR_fam"/>
</dbReference>
<keyword evidence="2" id="KW-0560">Oxidoreductase</keyword>
<dbReference type="PRINTS" id="PR00080">
    <property type="entry name" value="SDRFAMILY"/>
</dbReference>
<dbReference type="HOGENOM" id="CLU_010194_1_3_6"/>
<sequence length="245" mass="26471">MSDPSKVALITGGARRIGKAIVHHLHAHGYRVAVHAHQSGHELHAFLTELERRRPSSTLALLGDLHENAVPETLIARCAGHFGRLDVLINNASNFYPTPLGEVTPAQWDDLFAINAKAPFFLAQAATPLLRKHRGAIINLTDLHGTQPLRQHAVYTAAKAALEMLTRSLALELAPQVRVNAIAPGAILWPTQGIAEAAKQALLARTPLARTGTVEEIAEAVLWLLESANFITGHTLRLDGGRTLT</sequence>
<organism evidence="3 4">
    <name type="scientific">Xylella fastidiosa subsp. sandyi Ann-1</name>
    <dbReference type="NCBI Taxonomy" id="155920"/>
    <lineage>
        <taxon>Bacteria</taxon>
        <taxon>Pseudomonadati</taxon>
        <taxon>Pseudomonadota</taxon>
        <taxon>Gammaproteobacteria</taxon>
        <taxon>Lysobacterales</taxon>
        <taxon>Lysobacteraceae</taxon>
        <taxon>Xylella</taxon>
    </lineage>
</organism>
<dbReference type="PANTHER" id="PTHR43639:SF1">
    <property type="entry name" value="SHORT-CHAIN DEHYDROGENASE_REDUCTASE FAMILY PROTEIN"/>
    <property type="match status" value="1"/>
</dbReference>
<dbReference type="AlphaFoldDB" id="A0A060H378"/>
<dbReference type="Gene3D" id="3.40.50.720">
    <property type="entry name" value="NAD(P)-binding Rossmann-like Domain"/>
    <property type="match status" value="1"/>
</dbReference>
<dbReference type="PANTHER" id="PTHR43639">
    <property type="entry name" value="OXIDOREDUCTASE, SHORT-CHAIN DEHYDROGENASE/REDUCTASE FAMILY (AFU_ORTHOLOGUE AFUA_5G02870)"/>
    <property type="match status" value="1"/>
</dbReference>
<comment type="similarity">
    <text evidence="1">Belongs to the short-chain dehydrogenases/reductases (SDR) family.</text>
</comment>
<dbReference type="FunFam" id="3.40.50.720:FF:000084">
    <property type="entry name" value="Short-chain dehydrogenase reductase"/>
    <property type="match status" value="1"/>
</dbReference>
<dbReference type="PATRIC" id="fig|155920.8.peg.1173"/>
<dbReference type="Pfam" id="PF13561">
    <property type="entry name" value="adh_short_C2"/>
    <property type="match status" value="1"/>
</dbReference>
<dbReference type="InterPro" id="IPR020904">
    <property type="entry name" value="Sc_DH/Rdtase_CS"/>
</dbReference>
<dbReference type="SUPFAM" id="SSF51735">
    <property type="entry name" value="NAD(P)-binding Rossmann-fold domains"/>
    <property type="match status" value="1"/>
</dbReference>
<dbReference type="KEGG" id="xfs:D934_04920"/>
<dbReference type="Proteomes" id="UP000027215">
    <property type="component" value="Chromosome"/>
</dbReference>
<dbReference type="PROSITE" id="PS00061">
    <property type="entry name" value="ADH_SHORT"/>
    <property type="match status" value="1"/>
</dbReference>
<accession>A0A060H378</accession>
<evidence type="ECO:0000256" key="1">
    <source>
        <dbReference type="ARBA" id="ARBA00006484"/>
    </source>
</evidence>
<dbReference type="PRINTS" id="PR00081">
    <property type="entry name" value="GDHRDH"/>
</dbReference>
<reference evidence="3 4" key="1">
    <citation type="submission" date="2013-08" db="EMBL/GenBank/DDBJ databases">
        <authorList>
            <person name="Stouthamer R."/>
            <person name="Nunney L."/>
        </authorList>
    </citation>
    <scope>NUCLEOTIDE SEQUENCE [LARGE SCALE GENOMIC DNA]</scope>
    <source>
        <strain evidence="4">ann-1</strain>
    </source>
</reference>
<protein>
    <submittedName>
        <fullName evidence="3">Pteridine reductase</fullName>
    </submittedName>
</protein>
<name>A0A060H378_XYLFS</name>
<dbReference type="RefSeq" id="WP_020850926.1">
    <property type="nucleotide sequence ID" value="NZ_CP006696.1"/>
</dbReference>
<evidence type="ECO:0000313" key="4">
    <source>
        <dbReference type="Proteomes" id="UP000027215"/>
    </source>
</evidence>
<dbReference type="GO" id="GO:0016491">
    <property type="term" value="F:oxidoreductase activity"/>
    <property type="evidence" value="ECO:0007669"/>
    <property type="project" value="UniProtKB-KW"/>
</dbReference>
<dbReference type="EMBL" id="CP006696">
    <property type="protein sequence ID" value="AIC09775.1"/>
    <property type="molecule type" value="Genomic_DNA"/>
</dbReference>
<gene>
    <name evidence="3" type="ORF">D934_04920</name>
</gene>
<proteinExistence type="inferred from homology"/>
<dbReference type="NCBIfam" id="NF006598">
    <property type="entry name" value="PRK09135.1"/>
    <property type="match status" value="1"/>
</dbReference>
<evidence type="ECO:0000313" key="3">
    <source>
        <dbReference type="EMBL" id="AIC09775.1"/>
    </source>
</evidence>